<gene>
    <name evidence="1" type="ORF">K7432_011186</name>
</gene>
<dbReference type="InterPro" id="IPR005334">
    <property type="entry name" value="Tctex-1-like"/>
</dbReference>
<dbReference type="EMBL" id="JASJQH010007714">
    <property type="protein sequence ID" value="KAK9702571.1"/>
    <property type="molecule type" value="Genomic_DNA"/>
</dbReference>
<dbReference type="CDD" id="cd21455">
    <property type="entry name" value="DLC-like_DYNLT1_DYNLT3"/>
    <property type="match status" value="1"/>
</dbReference>
<organism evidence="1 2">
    <name type="scientific">Basidiobolus ranarum</name>
    <dbReference type="NCBI Taxonomy" id="34480"/>
    <lineage>
        <taxon>Eukaryota</taxon>
        <taxon>Fungi</taxon>
        <taxon>Fungi incertae sedis</taxon>
        <taxon>Zoopagomycota</taxon>
        <taxon>Entomophthoromycotina</taxon>
        <taxon>Basidiobolomycetes</taxon>
        <taxon>Basidiobolales</taxon>
        <taxon>Basidiobolaceae</taxon>
        <taxon>Basidiobolus</taxon>
    </lineage>
</organism>
<proteinExistence type="predicted"/>
<name>A0ABR2VUC1_9FUNG</name>
<sequence length="134" mass="14906">MSATSETIPNTEETPTTEAENIETPVIQSKKVFDVDQVTTILKQAVENTIIDQTYVHAHVKEWNNTIIENCLKKLALLNKSVKYIVNCSILENNGSGIHTANTCYWDDSHDAMATYKFSNDVVHVVITAYGCAV</sequence>
<accession>A0ABR2VUC1</accession>
<comment type="caution">
    <text evidence="1">The sequence shown here is derived from an EMBL/GenBank/DDBJ whole genome shotgun (WGS) entry which is preliminary data.</text>
</comment>
<protein>
    <recommendedName>
        <fullName evidence="3">Dynein light chain</fullName>
    </recommendedName>
</protein>
<dbReference type="PANTHER" id="PTHR21255">
    <property type="entry name" value="T-COMPLEX-ASSOCIATED-TESTIS-EXPRESSED 1/ DYNEIN LIGHT CHAIN"/>
    <property type="match status" value="1"/>
</dbReference>
<keyword evidence="2" id="KW-1185">Reference proteome</keyword>
<dbReference type="Proteomes" id="UP001479436">
    <property type="component" value="Unassembled WGS sequence"/>
</dbReference>
<reference evidence="1 2" key="1">
    <citation type="submission" date="2023-04" db="EMBL/GenBank/DDBJ databases">
        <title>Genome of Basidiobolus ranarum AG-B5.</title>
        <authorList>
            <person name="Stajich J.E."/>
            <person name="Carter-House D."/>
            <person name="Gryganskyi A."/>
        </authorList>
    </citation>
    <scope>NUCLEOTIDE SEQUENCE [LARGE SCALE GENOMIC DNA]</scope>
    <source>
        <strain evidence="1 2">AG-B5</strain>
    </source>
</reference>
<dbReference type="PANTHER" id="PTHR21255:SF4">
    <property type="entry name" value="DYNEIN LIGHT CHAIN TCTEX-TYPE"/>
    <property type="match status" value="1"/>
</dbReference>
<evidence type="ECO:0008006" key="3">
    <source>
        <dbReference type="Google" id="ProtNLM"/>
    </source>
</evidence>
<dbReference type="Gene3D" id="3.30.1140.40">
    <property type="entry name" value="Tctex-1"/>
    <property type="match status" value="1"/>
</dbReference>
<evidence type="ECO:0000313" key="1">
    <source>
        <dbReference type="EMBL" id="KAK9702571.1"/>
    </source>
</evidence>
<dbReference type="Pfam" id="PF03645">
    <property type="entry name" value="Tctex-1"/>
    <property type="match status" value="1"/>
</dbReference>
<evidence type="ECO:0000313" key="2">
    <source>
        <dbReference type="Proteomes" id="UP001479436"/>
    </source>
</evidence>
<dbReference type="InterPro" id="IPR038586">
    <property type="entry name" value="Tctex-1-like_sf"/>
</dbReference>